<reference evidence="3" key="1">
    <citation type="submission" date="2018-01" db="EMBL/GenBank/DDBJ databases">
        <authorList>
            <person name="Peeters C."/>
        </authorList>
    </citation>
    <scope>NUCLEOTIDE SEQUENCE [LARGE SCALE GENOMIC DNA]</scope>
</reference>
<feature type="region of interest" description="Disordered" evidence="1">
    <location>
        <begin position="184"/>
        <end position="205"/>
    </location>
</feature>
<proteinExistence type="predicted"/>
<dbReference type="AlphaFoldDB" id="A0A2U3I102"/>
<evidence type="ECO:0000256" key="1">
    <source>
        <dbReference type="SAM" id="MobiDB-lite"/>
    </source>
</evidence>
<gene>
    <name evidence="2" type="ORF">NOV72_01042</name>
</gene>
<dbReference type="OrthoDB" id="6862397at2"/>
<dbReference type="Proteomes" id="UP000238169">
    <property type="component" value="Unassembled WGS sequence"/>
</dbReference>
<accession>A0A2U3I102</accession>
<dbReference type="EMBL" id="OGTP01000002">
    <property type="protein sequence ID" value="SPB13778.1"/>
    <property type="molecule type" value="Genomic_DNA"/>
</dbReference>
<evidence type="ECO:0000313" key="2">
    <source>
        <dbReference type="EMBL" id="SPB13778.1"/>
    </source>
</evidence>
<evidence type="ECO:0000313" key="3">
    <source>
        <dbReference type="Proteomes" id="UP000238169"/>
    </source>
</evidence>
<keyword evidence="3" id="KW-1185">Reference proteome</keyword>
<dbReference type="RefSeq" id="WP_106853520.1">
    <property type="nucleotide sequence ID" value="NZ_OGTP01000002.1"/>
</dbReference>
<protein>
    <recommendedName>
        <fullName evidence="4">Molybdopterin-guanine dinucleotide biosynthesis protein MobB</fullName>
    </recommendedName>
</protein>
<name>A0A2U3I102_9BURK</name>
<dbReference type="InterPro" id="IPR021312">
    <property type="entry name" value="DUF2889"/>
</dbReference>
<dbReference type="Pfam" id="PF11136">
    <property type="entry name" value="DUF2889"/>
    <property type="match status" value="1"/>
</dbReference>
<evidence type="ECO:0008006" key="4">
    <source>
        <dbReference type="Google" id="ProtNLM"/>
    </source>
</evidence>
<organism evidence="2 3">
    <name type="scientific">Caballeronia novacaledonica</name>
    <dbReference type="NCBI Taxonomy" id="1544861"/>
    <lineage>
        <taxon>Bacteria</taxon>
        <taxon>Pseudomonadati</taxon>
        <taxon>Pseudomonadota</taxon>
        <taxon>Betaproteobacteria</taxon>
        <taxon>Burkholderiales</taxon>
        <taxon>Burkholderiaceae</taxon>
        <taxon>Caballeronia</taxon>
    </lineage>
</organism>
<sequence>MTTKNDDVPARRLVHTRRIVCTGYARNDGLFDIEANMLDTKTHDSDLLFKHVQAGQPIHSMTLVVTIDRDLVIQRVEARTEVGPTPYCHEINAAYEGLKGVTIGPGFNREIKRRLGGAQGCTHLSELLGPLATTAIQTLMGLQRKAAPARDPSATRGHPMINTCHAWRQDGEVVAVTRGLRARENHTSAPADGRCEVDSLSDASR</sequence>